<name>A0A9D9DIQ5_9BACL</name>
<evidence type="ECO:0000313" key="1">
    <source>
        <dbReference type="EMBL" id="MBO8427482.1"/>
    </source>
</evidence>
<dbReference type="EMBL" id="JADIMY010000063">
    <property type="protein sequence ID" value="MBO8427482.1"/>
    <property type="molecule type" value="Genomic_DNA"/>
</dbReference>
<reference evidence="1" key="1">
    <citation type="submission" date="2020-10" db="EMBL/GenBank/DDBJ databases">
        <authorList>
            <person name="Gilroy R."/>
        </authorList>
    </citation>
    <scope>NUCLEOTIDE SEQUENCE</scope>
    <source>
        <strain evidence="1">11159</strain>
    </source>
</reference>
<reference evidence="1" key="2">
    <citation type="journal article" date="2021" name="PeerJ">
        <title>Extensive microbial diversity within the chicken gut microbiome revealed by metagenomics and culture.</title>
        <authorList>
            <person name="Gilroy R."/>
            <person name="Ravi A."/>
            <person name="Getino M."/>
            <person name="Pursley I."/>
            <person name="Horton D.L."/>
            <person name="Alikhan N.F."/>
            <person name="Baker D."/>
            <person name="Gharbi K."/>
            <person name="Hall N."/>
            <person name="Watson M."/>
            <person name="Adriaenssens E.M."/>
            <person name="Foster-Nyarko E."/>
            <person name="Jarju S."/>
            <person name="Secka A."/>
            <person name="Antonio M."/>
            <person name="Oren A."/>
            <person name="Chaudhuri R.R."/>
            <person name="La Ragione R."/>
            <person name="Hildebrand F."/>
            <person name="Pallen M.J."/>
        </authorList>
    </citation>
    <scope>NUCLEOTIDE SEQUENCE</scope>
    <source>
        <strain evidence="1">11159</strain>
    </source>
</reference>
<dbReference type="AlphaFoldDB" id="A0A9D9DIQ5"/>
<accession>A0A9D9DIQ5</accession>
<sequence length="272" mass="32653">MKQVIYTNGKIENLDRKVNENYNELTENQILQVISYMWKKHIEMFGFTPKQIYNAYKKLGISVDSIVQFEYFPKDTPLKGIVLIKEDVAYNVPKKRKDLCLLSQYIAPYSYFNVSANKVFEKLFFDKYLELDKEPFVWYETKSVNIENLLNKKISDILEFKELTLSEIIKILTKKEELSNYLNKEIKIRNIRTYFDCDWIFLSYRAKDNIHRTITYNIKIESFVNGNIDKIIEYDEISNRYLLNSLSKNDLQYRQNNEIIKSFFEFVKSLKK</sequence>
<dbReference type="Proteomes" id="UP000823613">
    <property type="component" value="Unassembled WGS sequence"/>
</dbReference>
<comment type="caution">
    <text evidence="1">The sequence shown here is derived from an EMBL/GenBank/DDBJ whole genome shotgun (WGS) entry which is preliminary data.</text>
</comment>
<evidence type="ECO:0000313" key="2">
    <source>
        <dbReference type="Proteomes" id="UP000823613"/>
    </source>
</evidence>
<protein>
    <submittedName>
        <fullName evidence="1">Uncharacterized protein</fullName>
    </submittedName>
</protein>
<organism evidence="1 2">
    <name type="scientific">Candidatus Onthovivens merdipullorum</name>
    <dbReference type="NCBI Taxonomy" id="2840889"/>
    <lineage>
        <taxon>Bacteria</taxon>
        <taxon>Bacillati</taxon>
        <taxon>Bacillota</taxon>
        <taxon>Bacilli</taxon>
        <taxon>Bacillales</taxon>
        <taxon>Candidatus Onthovivens</taxon>
    </lineage>
</organism>
<gene>
    <name evidence="1" type="ORF">IAC58_02870</name>
</gene>
<proteinExistence type="predicted"/>